<dbReference type="EMBL" id="QLLG01000361">
    <property type="protein sequence ID" value="RMX63828.1"/>
    <property type="molecule type" value="Genomic_DNA"/>
</dbReference>
<evidence type="ECO:0000313" key="2">
    <source>
        <dbReference type="Proteomes" id="UP000282087"/>
    </source>
</evidence>
<evidence type="ECO:0008006" key="3">
    <source>
        <dbReference type="Google" id="ProtNLM"/>
    </source>
</evidence>
<sequence>MVQPSTDQIHVLVVVSEEYDYVPVKEVTNDPNYKEELTRYQQRGELIQRNCEDYCQQILSKIDALYALSDDFALPFICVEGSSGMGKSQLAFALGGSRPWFYWPTTPIGDYSQRLYRNFSSISDAFLNVTNKDGPTKKFKKDILNSRSKFYKTESLWTFGFIHALLKCCSEEQNQQGKMIRFQEKTSLYVEKCNREKVVAFRKKMKTDGKVLPFFVLDEMMPNMNIGGGGMNLAAFQRNVFRVCGLVVIVMGTDAKVTDLVDQSVGSYTERHAWMTVISRFPLYQSIPFANKDKQTAWNHLQAKYPILQSIMLNSRGRFAGYFADSAAQYAMENFAYDIKLCDLLDVAFNHVGSETQSRKNFMEEQKGKDAQLMAISYTNVNGTSPRPCKKRKIARSVGTYCMHLHFANLVDDQATEVDVLNGELKVNGKPWLPRCCFPDIREDMLLYLAVLGGKTYSGYYDHRKGVNHSTRGIFLLYWRGRGFGTTHNYYAYENMVAHMFFCASRRNGVQGIPFDDFFAGLLSECQDQIRPVIMTDGNTGKTIVASDILDKYVDLVALSHSKIPFLAPPNAEWPQCILDTRAEGCNFGHLVRARNDQKCDIFVCNTEDLTEPPLFLCECKYCDESVDFGAVNKIIGGLETVWKDKWAVALVFCVKLAAFENEWNREKVGCVKVDCRSGRVDWVFQPAEENRKKLVIVMETGDVTELP</sequence>
<evidence type="ECO:0000313" key="1">
    <source>
        <dbReference type="EMBL" id="RMX63828.1"/>
    </source>
</evidence>
<dbReference type="AlphaFoldDB" id="A0A3M6V9Y7"/>
<gene>
    <name evidence="1" type="ORF">DD238_008347</name>
</gene>
<comment type="caution">
    <text evidence="1">The sequence shown here is derived from an EMBL/GenBank/DDBJ whole genome shotgun (WGS) entry which is preliminary data.</text>
</comment>
<reference evidence="1 2" key="1">
    <citation type="submission" date="2018-06" db="EMBL/GenBank/DDBJ databases">
        <title>Comparative genomics of downy mildews reveals potential adaptations to biotrophy.</title>
        <authorList>
            <person name="Fletcher K."/>
            <person name="Klosterman S.J."/>
            <person name="Derevnina L."/>
            <person name="Martin F."/>
            <person name="Koike S."/>
            <person name="Reyes Chin-Wo S."/>
            <person name="Mou B."/>
            <person name="Michelmore R."/>
        </authorList>
    </citation>
    <scope>NUCLEOTIDE SEQUENCE [LARGE SCALE GENOMIC DNA]</scope>
    <source>
        <strain evidence="1 2">R14</strain>
    </source>
</reference>
<dbReference type="VEuPathDB" id="FungiDB:DD237_008544"/>
<name>A0A3M6V9Y7_9STRA</name>
<proteinExistence type="predicted"/>
<protein>
    <recommendedName>
        <fullName evidence="3">Crinkler effector protein N-terminal domain-containing protein</fullName>
    </recommendedName>
</protein>
<keyword evidence="2" id="KW-1185">Reference proteome</keyword>
<accession>A0A3M6V9Y7</accession>
<dbReference type="Proteomes" id="UP000282087">
    <property type="component" value="Unassembled WGS sequence"/>
</dbReference>
<organism evidence="1 2">
    <name type="scientific">Peronospora effusa</name>
    <dbReference type="NCBI Taxonomy" id="542832"/>
    <lineage>
        <taxon>Eukaryota</taxon>
        <taxon>Sar</taxon>
        <taxon>Stramenopiles</taxon>
        <taxon>Oomycota</taxon>
        <taxon>Peronosporomycetes</taxon>
        <taxon>Peronosporales</taxon>
        <taxon>Peronosporaceae</taxon>
        <taxon>Peronospora</taxon>
    </lineage>
</organism>